<organism evidence="2 3">
    <name type="scientific">Jonesia denitrificans (strain ATCC 14870 / DSM 20603 / BCRC 15368 / CIP 55.134 / JCM 11481 / NBRC 15587 / NCTC 10816 / Prevot 55134)</name>
    <name type="common">Listeria denitrificans</name>
    <dbReference type="NCBI Taxonomy" id="471856"/>
    <lineage>
        <taxon>Bacteria</taxon>
        <taxon>Bacillati</taxon>
        <taxon>Actinomycetota</taxon>
        <taxon>Actinomycetes</taxon>
        <taxon>Micrococcales</taxon>
        <taxon>Jonesiaceae</taxon>
        <taxon>Jonesia</taxon>
    </lineage>
</organism>
<gene>
    <name evidence="2" type="ordered locus">Jden_0927</name>
</gene>
<feature type="compositionally biased region" description="Basic and acidic residues" evidence="1">
    <location>
        <begin position="8"/>
        <end position="22"/>
    </location>
</feature>
<dbReference type="STRING" id="471856.Jden_0927"/>
<name>C7R2W1_JONDD</name>
<protein>
    <submittedName>
        <fullName evidence="2">Uncharacterized protein</fullName>
    </submittedName>
</protein>
<accession>C7R2W1</accession>
<reference evidence="2 3" key="1">
    <citation type="journal article" date="2009" name="Stand. Genomic Sci.">
        <title>Complete genome sequence of Jonesia denitrificans type strain (Prevot 55134).</title>
        <authorList>
            <person name="Pukall R."/>
            <person name="Gehrich-Schroter G."/>
            <person name="Lapidus A."/>
            <person name="Nolan M."/>
            <person name="Glavina Del Rio T."/>
            <person name="Lucas S."/>
            <person name="Chen F."/>
            <person name="Tice H."/>
            <person name="Pitluck S."/>
            <person name="Cheng J.F."/>
            <person name="Copeland A."/>
            <person name="Saunders E."/>
            <person name="Brettin T."/>
            <person name="Detter J.C."/>
            <person name="Bruce D."/>
            <person name="Goodwin L."/>
            <person name="Pati A."/>
            <person name="Ivanova N."/>
            <person name="Mavromatis K."/>
            <person name="Ovchinnikova G."/>
            <person name="Chen A."/>
            <person name="Palaniappan K."/>
            <person name="Land M."/>
            <person name="Hauser L."/>
            <person name="Chang Y.J."/>
            <person name="Jeffries C.D."/>
            <person name="Chain P."/>
            <person name="Goker M."/>
            <person name="Bristow J."/>
            <person name="Eisen J.A."/>
            <person name="Markowitz V."/>
            <person name="Hugenholtz P."/>
            <person name="Kyrpides N.C."/>
            <person name="Klenk H.P."/>
            <person name="Han C."/>
        </authorList>
    </citation>
    <scope>NUCLEOTIDE SEQUENCE [LARGE SCALE GENOMIC DNA]</scope>
    <source>
        <strain evidence="3">ATCC 14870 / DSM 20603 / BCRC 15368 / CIP 55.134 / JCM 11481 / NBRC 15587 / NCTC 10816 / Prevot 55134</strain>
    </source>
</reference>
<proteinExistence type="predicted"/>
<evidence type="ECO:0000313" key="3">
    <source>
        <dbReference type="Proteomes" id="UP000000628"/>
    </source>
</evidence>
<dbReference type="HOGENOM" id="CLU_2879891_0_0_11"/>
<evidence type="ECO:0000256" key="1">
    <source>
        <dbReference type="SAM" id="MobiDB-lite"/>
    </source>
</evidence>
<dbReference type="EMBL" id="CP001706">
    <property type="protein sequence ID" value="ACV08583.1"/>
    <property type="molecule type" value="Genomic_DNA"/>
</dbReference>
<sequence>MTGHHKTRDSEQHNDHGEHHMPGQDAWVEQPDDQPAKGYSTAAHILARDEDNDTDSDATTTDQ</sequence>
<keyword evidence="3" id="KW-1185">Reference proteome</keyword>
<dbReference type="RefSeq" id="WP_015771211.1">
    <property type="nucleotide sequence ID" value="NC_013174.1"/>
</dbReference>
<evidence type="ECO:0000313" key="2">
    <source>
        <dbReference type="EMBL" id="ACV08583.1"/>
    </source>
</evidence>
<dbReference type="AlphaFoldDB" id="C7R2W1"/>
<feature type="region of interest" description="Disordered" evidence="1">
    <location>
        <begin position="1"/>
        <end position="63"/>
    </location>
</feature>
<dbReference type="Proteomes" id="UP000000628">
    <property type="component" value="Chromosome"/>
</dbReference>
<dbReference type="KEGG" id="jde:Jden_0927"/>